<feature type="signal peptide" evidence="1">
    <location>
        <begin position="1"/>
        <end position="20"/>
    </location>
</feature>
<dbReference type="CDD" id="cd16329">
    <property type="entry name" value="LolA_like"/>
    <property type="match status" value="1"/>
</dbReference>
<keyword evidence="3" id="KW-1185">Reference proteome</keyword>
<dbReference type="Gene3D" id="2.50.20.10">
    <property type="entry name" value="Lipoprotein localisation LolA/LolB/LppX"/>
    <property type="match status" value="1"/>
</dbReference>
<dbReference type="Proteomes" id="UP000238220">
    <property type="component" value="Unassembled WGS sequence"/>
</dbReference>
<evidence type="ECO:0000313" key="3">
    <source>
        <dbReference type="Proteomes" id="UP000238220"/>
    </source>
</evidence>
<evidence type="ECO:0000256" key="1">
    <source>
        <dbReference type="SAM" id="SignalP"/>
    </source>
</evidence>
<proteinExistence type="predicted"/>
<accession>A0A2S5TGW4</accession>
<evidence type="ECO:0000313" key="2">
    <source>
        <dbReference type="EMBL" id="PPE74211.1"/>
    </source>
</evidence>
<gene>
    <name evidence="2" type="ORF">C3942_09275</name>
</gene>
<sequence length="447" mass="50527">MKAITLAALSLALLSPPLLAKVSPQEADRLGKDLTPMGAQRAGNADGSIPEWTGGLVQKPIDPQKGYADPYAADKPLFTISSANYLQHKARLTAGQLDSFRRYKTYTMKVYPTRRSAAYPQGVYEAVKKNALRATLEGTDSLHDAVTGPAFPIPKTGAEAIWNHKTKYVAPALEGYYNAAVVTRSGDFEVTRVLRYVKLKYNQIGIEPADLKDNIFLYYLTYVLSPPRLAGNIVLVHQTIDQLREPNMAWSYNPGQRRVRRAPELGYDNPTLATDSLGTHDQIDIYNGAIDRYDWKLMGKREIYIPYNSYALEARGLPPKDVIRPAHLNQDLARYELHRVWVVEASVREGTSHLYKRRTFYLDEDSWYISYVDCYDQRDQLWRVQEGHLMTAYDLPAVVAAVEAGYDFVNGRYVVGGLDNLEKPTNYRWQGEDGFFTPAAMRRSGLR</sequence>
<dbReference type="Pfam" id="PF07044">
    <property type="entry name" value="DUF1329"/>
    <property type="match status" value="1"/>
</dbReference>
<dbReference type="EMBL" id="PSNW01000004">
    <property type="protein sequence ID" value="PPE74211.1"/>
    <property type="molecule type" value="Genomic_DNA"/>
</dbReference>
<dbReference type="OrthoDB" id="178023at2"/>
<comment type="caution">
    <text evidence="2">The sequence shown here is derived from an EMBL/GenBank/DDBJ whole genome shotgun (WGS) entry which is preliminary data.</text>
</comment>
<name>A0A2S5TGW4_9GAMM</name>
<dbReference type="AlphaFoldDB" id="A0A2S5TGW4"/>
<reference evidence="2 3" key="1">
    <citation type="submission" date="2018-02" db="EMBL/GenBank/DDBJ databases">
        <title>Genome sequencing of Solimonas sp. HR-BB.</title>
        <authorList>
            <person name="Lee Y."/>
            <person name="Jeon C.O."/>
        </authorList>
    </citation>
    <scope>NUCLEOTIDE SEQUENCE [LARGE SCALE GENOMIC DNA]</scope>
    <source>
        <strain evidence="2 3">HR-BB</strain>
    </source>
</reference>
<organism evidence="2 3">
    <name type="scientific">Solimonas fluminis</name>
    <dbReference type="NCBI Taxonomy" id="2086571"/>
    <lineage>
        <taxon>Bacteria</taxon>
        <taxon>Pseudomonadati</taxon>
        <taxon>Pseudomonadota</taxon>
        <taxon>Gammaproteobacteria</taxon>
        <taxon>Nevskiales</taxon>
        <taxon>Nevskiaceae</taxon>
        <taxon>Solimonas</taxon>
    </lineage>
</organism>
<keyword evidence="1" id="KW-0732">Signal</keyword>
<protein>
    <submittedName>
        <fullName evidence="2">DUF1329 domain-containing protein</fullName>
    </submittedName>
</protein>
<dbReference type="RefSeq" id="WP_104230099.1">
    <property type="nucleotide sequence ID" value="NZ_PSNW01000004.1"/>
</dbReference>
<dbReference type="InterPro" id="IPR010752">
    <property type="entry name" value="DUF1329"/>
</dbReference>
<feature type="chain" id="PRO_5015741474" evidence="1">
    <location>
        <begin position="21"/>
        <end position="447"/>
    </location>
</feature>